<accession>A0A915HJS2</accession>
<organism evidence="1 2">
    <name type="scientific">Romanomermis culicivorax</name>
    <name type="common">Nematode worm</name>
    <dbReference type="NCBI Taxonomy" id="13658"/>
    <lineage>
        <taxon>Eukaryota</taxon>
        <taxon>Metazoa</taxon>
        <taxon>Ecdysozoa</taxon>
        <taxon>Nematoda</taxon>
        <taxon>Enoplea</taxon>
        <taxon>Dorylaimia</taxon>
        <taxon>Mermithida</taxon>
        <taxon>Mermithoidea</taxon>
        <taxon>Mermithidae</taxon>
        <taxon>Romanomermis</taxon>
    </lineage>
</organism>
<name>A0A915HJS2_ROMCU</name>
<evidence type="ECO:0000313" key="1">
    <source>
        <dbReference type="Proteomes" id="UP000887565"/>
    </source>
</evidence>
<sequence length="102" mass="12000">MISRNGCEPSLSCSISSLKCHLRRIKACSSPNAWIPRGQSILKRQNLKEIQRYVPERQETTEGIRIEATFIYTQYFCYQSKPNQPKKERANSSCYYYRPIFL</sequence>
<protein>
    <submittedName>
        <fullName evidence="2">Uncharacterized protein</fullName>
    </submittedName>
</protein>
<dbReference type="AlphaFoldDB" id="A0A915HJS2"/>
<dbReference type="WBParaSite" id="nRc.2.0.1.t01581-RA">
    <property type="protein sequence ID" value="nRc.2.0.1.t01581-RA"/>
    <property type="gene ID" value="nRc.2.0.1.g01581"/>
</dbReference>
<dbReference type="Proteomes" id="UP000887565">
    <property type="component" value="Unplaced"/>
</dbReference>
<proteinExistence type="predicted"/>
<reference evidence="2" key="1">
    <citation type="submission" date="2022-11" db="UniProtKB">
        <authorList>
            <consortium name="WormBaseParasite"/>
        </authorList>
    </citation>
    <scope>IDENTIFICATION</scope>
</reference>
<evidence type="ECO:0000313" key="2">
    <source>
        <dbReference type="WBParaSite" id="nRc.2.0.1.t01581-RA"/>
    </source>
</evidence>
<keyword evidence="1" id="KW-1185">Reference proteome</keyword>